<evidence type="ECO:0000256" key="1">
    <source>
        <dbReference type="ARBA" id="ARBA00006594"/>
    </source>
</evidence>
<dbReference type="EC" id="2.1.1.72" evidence="2"/>
<accession>A0ABU1J9P4</accession>
<keyword evidence="3 9" id="KW-0489">Methyltransferase</keyword>
<feature type="domain" description="Type II methyltransferase M.TaqI-like" evidence="7">
    <location>
        <begin position="207"/>
        <end position="276"/>
    </location>
</feature>
<reference evidence="9 10" key="1">
    <citation type="submission" date="2023-07" db="EMBL/GenBank/DDBJ databases">
        <title>Sequencing the genomes of 1000 actinobacteria strains.</title>
        <authorList>
            <person name="Klenk H.-P."/>
        </authorList>
    </citation>
    <scope>NUCLEOTIDE SEQUENCE [LARGE SCALE GENOMIC DNA]</scope>
    <source>
        <strain evidence="9 10">DSM 14555</strain>
    </source>
</reference>
<evidence type="ECO:0000256" key="2">
    <source>
        <dbReference type="ARBA" id="ARBA00011900"/>
    </source>
</evidence>
<dbReference type="RefSeq" id="WP_309796777.1">
    <property type="nucleotide sequence ID" value="NZ_BAAAHY010000006.1"/>
</dbReference>
<evidence type="ECO:0000259" key="7">
    <source>
        <dbReference type="Pfam" id="PF07669"/>
    </source>
</evidence>
<keyword evidence="5" id="KW-0949">S-adenosyl-L-methionine</keyword>
<evidence type="ECO:0000256" key="5">
    <source>
        <dbReference type="ARBA" id="ARBA00022691"/>
    </source>
</evidence>
<dbReference type="PANTHER" id="PTHR33841">
    <property type="entry name" value="DNA METHYLTRANSFERASE YEEA-RELATED"/>
    <property type="match status" value="1"/>
</dbReference>
<keyword evidence="10" id="KW-1185">Reference proteome</keyword>
<protein>
    <recommendedName>
        <fullName evidence="2">site-specific DNA-methyltransferase (adenine-specific)</fullName>
        <ecNumber evidence="2">2.1.1.72</ecNumber>
    </recommendedName>
</protein>
<dbReference type="Pfam" id="PF07669">
    <property type="entry name" value="Eco57I"/>
    <property type="match status" value="1"/>
</dbReference>
<proteinExistence type="inferred from homology"/>
<dbReference type="InterPro" id="IPR054520">
    <property type="entry name" value="M_Eco57I_C"/>
</dbReference>
<dbReference type="InterPro" id="IPR011639">
    <property type="entry name" value="MethylTrfase_TaqI-like_dom"/>
</dbReference>
<evidence type="ECO:0000256" key="6">
    <source>
        <dbReference type="ARBA" id="ARBA00047942"/>
    </source>
</evidence>
<comment type="caution">
    <text evidence="9">The sequence shown here is derived from an EMBL/GenBank/DDBJ whole genome shotgun (WGS) entry which is preliminary data.</text>
</comment>
<dbReference type="PRINTS" id="PR00507">
    <property type="entry name" value="N12N6MTFRASE"/>
</dbReference>
<dbReference type="InterPro" id="IPR029063">
    <property type="entry name" value="SAM-dependent_MTases_sf"/>
</dbReference>
<evidence type="ECO:0000256" key="3">
    <source>
        <dbReference type="ARBA" id="ARBA00022603"/>
    </source>
</evidence>
<sequence length="571" mass="62356">MNKAGVDAAVSRVVTWIRDVNSDSPALNSVVGLSDSEMKQLARLGALLRERLSDHSLESLVAALTPDGEIVVLDEVRAAFDHLIGEDAVVHLADLYASIVTPAKRRPLGTFFTPREYAQAIVDGFASRHDPPGEVVDVGAGVGIFSEIARIKWPNASIQAIDINPLTLGLQAVAIAKLLERSVKLVLMDYRQWLDSNVPSVPTLYLGNPPYTRWQLLDRADRADLLDSADGLVGARANLSTLFLAMTLAKLRPQDSLAMIIPAGWMRAEYGKRLRARLRDAGWRRISLRLADSWRFDQAIVDAVLVEVGPESATLQRIEVSDWSGSERLIVSRTEGEAVFPAPGRTHLLPPGCEDGDTLARYARVTRGTASGANRFFLNTPEKWDALGIPQEFRIPLARRLRPGVNGTASSLETSEILVLGDYCRGTVESVEAWIAAGERGGLHELYLCSQRKTWFDLSGELKTPDVIISALARETFHVLDNPGRLAITNNLFGLYWSADVVQETKDQLLGWLRSAEGQAMLRSSSSVEANGLYRLSPKTMGMISMGISSIPKMGANREISSLLVSGGKAI</sequence>
<feature type="domain" description="Type II methyltransferase M.Eco57I C-terminal" evidence="8">
    <location>
        <begin position="358"/>
        <end position="501"/>
    </location>
</feature>
<evidence type="ECO:0000313" key="9">
    <source>
        <dbReference type="EMBL" id="MDR6268870.1"/>
    </source>
</evidence>
<dbReference type="SUPFAM" id="SSF53335">
    <property type="entry name" value="S-adenosyl-L-methionine-dependent methyltransferases"/>
    <property type="match status" value="1"/>
</dbReference>
<dbReference type="Gene3D" id="3.40.50.150">
    <property type="entry name" value="Vaccinia Virus protein VP39"/>
    <property type="match status" value="1"/>
</dbReference>
<keyword evidence="4" id="KW-0808">Transferase</keyword>
<dbReference type="Pfam" id="PF22837">
    <property type="entry name" value="M_Eco57I_C"/>
    <property type="match status" value="1"/>
</dbReference>
<evidence type="ECO:0000259" key="8">
    <source>
        <dbReference type="Pfam" id="PF22837"/>
    </source>
</evidence>
<dbReference type="InterPro" id="IPR050953">
    <property type="entry name" value="N4_N6_ade-DNA_methylase"/>
</dbReference>
<evidence type="ECO:0000256" key="4">
    <source>
        <dbReference type="ARBA" id="ARBA00022679"/>
    </source>
</evidence>
<name>A0ABU1J9P4_9MICC</name>
<dbReference type="PANTHER" id="PTHR33841:SF5">
    <property type="entry name" value="DNA METHYLASE (MODIFICATION METHYLASE) (METHYLTRANSFERASE)-RELATED"/>
    <property type="match status" value="1"/>
</dbReference>
<dbReference type="GO" id="GO:0008168">
    <property type="term" value="F:methyltransferase activity"/>
    <property type="evidence" value="ECO:0007669"/>
    <property type="project" value="UniProtKB-KW"/>
</dbReference>
<gene>
    <name evidence="9" type="ORF">JOE69_001108</name>
</gene>
<dbReference type="EMBL" id="JAVDQF010000001">
    <property type="protein sequence ID" value="MDR6268870.1"/>
    <property type="molecule type" value="Genomic_DNA"/>
</dbReference>
<comment type="similarity">
    <text evidence="1">Belongs to the N(4)/N(6)-methyltransferase family.</text>
</comment>
<dbReference type="Proteomes" id="UP001185069">
    <property type="component" value="Unassembled WGS sequence"/>
</dbReference>
<evidence type="ECO:0000313" key="10">
    <source>
        <dbReference type="Proteomes" id="UP001185069"/>
    </source>
</evidence>
<dbReference type="CDD" id="cd02440">
    <property type="entry name" value="AdoMet_MTases"/>
    <property type="match status" value="1"/>
</dbReference>
<organism evidence="9 10">
    <name type="scientific">Arthrobacter russicus</name>
    <dbReference type="NCBI Taxonomy" id="172040"/>
    <lineage>
        <taxon>Bacteria</taxon>
        <taxon>Bacillati</taxon>
        <taxon>Actinomycetota</taxon>
        <taxon>Actinomycetes</taxon>
        <taxon>Micrococcales</taxon>
        <taxon>Micrococcaceae</taxon>
        <taxon>Arthrobacter</taxon>
    </lineage>
</organism>
<dbReference type="GO" id="GO:0032259">
    <property type="term" value="P:methylation"/>
    <property type="evidence" value="ECO:0007669"/>
    <property type="project" value="UniProtKB-KW"/>
</dbReference>
<comment type="catalytic activity">
    <reaction evidence="6">
        <text>a 2'-deoxyadenosine in DNA + S-adenosyl-L-methionine = an N(6)-methyl-2'-deoxyadenosine in DNA + S-adenosyl-L-homocysteine + H(+)</text>
        <dbReference type="Rhea" id="RHEA:15197"/>
        <dbReference type="Rhea" id="RHEA-COMP:12418"/>
        <dbReference type="Rhea" id="RHEA-COMP:12419"/>
        <dbReference type="ChEBI" id="CHEBI:15378"/>
        <dbReference type="ChEBI" id="CHEBI:57856"/>
        <dbReference type="ChEBI" id="CHEBI:59789"/>
        <dbReference type="ChEBI" id="CHEBI:90615"/>
        <dbReference type="ChEBI" id="CHEBI:90616"/>
        <dbReference type="EC" id="2.1.1.72"/>
    </reaction>
</comment>